<dbReference type="OrthoDB" id="1716625at2759"/>
<dbReference type="AlphaFoldDB" id="A0A4S2MAM2"/>
<comment type="caution">
    <text evidence="1">The sequence shown here is derived from an EMBL/GenBank/DDBJ whole genome shotgun (WGS) entry which is preliminary data.</text>
</comment>
<dbReference type="STRING" id="147828.A0A4S2MAM2"/>
<name>A0A4S2MAM2_OPIFE</name>
<evidence type="ECO:0008006" key="3">
    <source>
        <dbReference type="Google" id="ProtNLM"/>
    </source>
</evidence>
<evidence type="ECO:0000313" key="1">
    <source>
        <dbReference type="EMBL" id="TGZ73581.1"/>
    </source>
</evidence>
<organism evidence="1 2">
    <name type="scientific">Opisthorchis felineus</name>
    <dbReference type="NCBI Taxonomy" id="147828"/>
    <lineage>
        <taxon>Eukaryota</taxon>
        <taxon>Metazoa</taxon>
        <taxon>Spiralia</taxon>
        <taxon>Lophotrochozoa</taxon>
        <taxon>Platyhelminthes</taxon>
        <taxon>Trematoda</taxon>
        <taxon>Digenea</taxon>
        <taxon>Opisthorchiida</taxon>
        <taxon>Opisthorchiata</taxon>
        <taxon>Opisthorchiidae</taxon>
        <taxon>Opisthorchis</taxon>
    </lineage>
</organism>
<sequence length="216" mass="24593">MSKRDRLKSLFSAFTSASPPPDKSIRLRSGTSVCRARPRWLWWLPTDSSKGNDTSHPLCISSSLFEFSCTDDQFSLVPHYIKRYRLFGDAIILKDFILENVANNNEKQKPFTLKRIGDMFRLRRIASSKTTKHSASFRCTLLPSFRSAFSRIRSRSPGILFSQQSTCSALFNQIYDPYATEVFVFEANGSVEKDLWTSTLRQLVGKLVDGAGEAYH</sequence>
<keyword evidence="2" id="KW-1185">Reference proteome</keyword>
<gene>
    <name evidence="1" type="ORF">CRM22_001433</name>
</gene>
<reference evidence="1 2" key="1">
    <citation type="journal article" date="2019" name="BMC Genomics">
        <title>New insights from Opisthorchis felineus genome: update on genomics of the epidemiologically important liver flukes.</title>
        <authorList>
            <person name="Ershov N.I."/>
            <person name="Mordvinov V.A."/>
            <person name="Prokhortchouk E.B."/>
            <person name="Pakharukova M.Y."/>
            <person name="Gunbin K.V."/>
            <person name="Ustyantsev K."/>
            <person name="Genaev M.A."/>
            <person name="Blinov A.G."/>
            <person name="Mazur A."/>
            <person name="Boulygina E."/>
            <person name="Tsygankova S."/>
            <person name="Khrameeva E."/>
            <person name="Chekanov N."/>
            <person name="Fan G."/>
            <person name="Xiao A."/>
            <person name="Zhang H."/>
            <person name="Xu X."/>
            <person name="Yang H."/>
            <person name="Solovyev V."/>
            <person name="Lee S.M."/>
            <person name="Liu X."/>
            <person name="Afonnikov D.A."/>
            <person name="Skryabin K.G."/>
        </authorList>
    </citation>
    <scope>NUCLEOTIDE SEQUENCE [LARGE SCALE GENOMIC DNA]</scope>
    <source>
        <strain evidence="1">AK-0245</strain>
        <tissue evidence="1">Whole organism</tissue>
    </source>
</reference>
<proteinExistence type="predicted"/>
<evidence type="ECO:0000313" key="2">
    <source>
        <dbReference type="Proteomes" id="UP000308267"/>
    </source>
</evidence>
<dbReference type="EMBL" id="SJOL01002558">
    <property type="protein sequence ID" value="TGZ73581.1"/>
    <property type="molecule type" value="Genomic_DNA"/>
</dbReference>
<dbReference type="Proteomes" id="UP000308267">
    <property type="component" value="Unassembled WGS sequence"/>
</dbReference>
<accession>A0A4S2MAM2</accession>
<protein>
    <recommendedName>
        <fullName evidence="3">PH domain-containing protein</fullName>
    </recommendedName>
</protein>